<comment type="caution">
    <text evidence="3">The sequence shown here is derived from an EMBL/GenBank/DDBJ whole genome shotgun (WGS) entry which is preliminary data.</text>
</comment>
<gene>
    <name evidence="3" type="ORF">CEY11_11720</name>
</gene>
<dbReference type="AlphaFoldDB" id="A0A225MNF5"/>
<dbReference type="SUPFAM" id="SSF53850">
    <property type="entry name" value="Periplasmic binding protein-like II"/>
    <property type="match status" value="1"/>
</dbReference>
<dbReference type="PROSITE" id="PS51257">
    <property type="entry name" value="PROKAR_LIPOPROTEIN"/>
    <property type="match status" value="1"/>
</dbReference>
<name>A0A225MNF5_9BURK</name>
<dbReference type="InterPro" id="IPR042100">
    <property type="entry name" value="Bug_dom1"/>
</dbReference>
<protein>
    <recommendedName>
        <fullName evidence="5">LacI family transcriptional regulator</fullName>
    </recommendedName>
</protein>
<reference evidence="4" key="1">
    <citation type="submission" date="2017-06" db="EMBL/GenBank/DDBJ databases">
        <title>Herbaspirillum phytohormonus sp. nov., isolated from the root nodule of Robinia pseudoacacia in lead-zinc mine.</title>
        <authorList>
            <person name="Fan M."/>
            <person name="Lin Y."/>
        </authorList>
    </citation>
    <scope>NUCLEOTIDE SEQUENCE [LARGE SCALE GENOMIC DNA]</scope>
    <source>
        <strain evidence="4">SC-089</strain>
    </source>
</reference>
<keyword evidence="2" id="KW-0732">Signal</keyword>
<accession>A0A225MNF5</accession>
<dbReference type="Gene3D" id="3.40.190.150">
    <property type="entry name" value="Bordetella uptake gene, domain 1"/>
    <property type="match status" value="1"/>
</dbReference>
<feature type="signal peptide" evidence="2">
    <location>
        <begin position="1"/>
        <end position="26"/>
    </location>
</feature>
<dbReference type="OrthoDB" id="8678477at2"/>
<feature type="chain" id="PRO_5012510960" description="LacI family transcriptional regulator" evidence="2">
    <location>
        <begin position="27"/>
        <end position="334"/>
    </location>
</feature>
<keyword evidence="4" id="KW-1185">Reference proteome</keyword>
<evidence type="ECO:0000256" key="2">
    <source>
        <dbReference type="SAM" id="SignalP"/>
    </source>
</evidence>
<dbReference type="RefSeq" id="WP_088603566.1">
    <property type="nucleotide sequence ID" value="NZ_NJIH01000006.1"/>
</dbReference>
<dbReference type="Pfam" id="PF03401">
    <property type="entry name" value="TctC"/>
    <property type="match status" value="1"/>
</dbReference>
<proteinExistence type="inferred from homology"/>
<dbReference type="PIRSF" id="PIRSF017082">
    <property type="entry name" value="YflP"/>
    <property type="match status" value="1"/>
</dbReference>
<dbReference type="EMBL" id="NJIH01000006">
    <property type="protein sequence ID" value="OWT60309.1"/>
    <property type="molecule type" value="Genomic_DNA"/>
</dbReference>
<dbReference type="PANTHER" id="PTHR42928">
    <property type="entry name" value="TRICARBOXYLATE-BINDING PROTEIN"/>
    <property type="match status" value="1"/>
</dbReference>
<evidence type="ECO:0000256" key="1">
    <source>
        <dbReference type="ARBA" id="ARBA00006987"/>
    </source>
</evidence>
<evidence type="ECO:0008006" key="5">
    <source>
        <dbReference type="Google" id="ProtNLM"/>
    </source>
</evidence>
<dbReference type="CDD" id="cd13578">
    <property type="entry name" value="PBP2_Bug27"/>
    <property type="match status" value="1"/>
</dbReference>
<dbReference type="PANTHER" id="PTHR42928:SF5">
    <property type="entry name" value="BLR1237 PROTEIN"/>
    <property type="match status" value="1"/>
</dbReference>
<dbReference type="InterPro" id="IPR005064">
    <property type="entry name" value="BUG"/>
</dbReference>
<evidence type="ECO:0000313" key="3">
    <source>
        <dbReference type="EMBL" id="OWT60309.1"/>
    </source>
</evidence>
<comment type="similarity">
    <text evidence="1">Belongs to the UPF0065 (bug) family.</text>
</comment>
<dbReference type="Proteomes" id="UP000214603">
    <property type="component" value="Unassembled WGS sequence"/>
</dbReference>
<evidence type="ECO:0000313" key="4">
    <source>
        <dbReference type="Proteomes" id="UP000214603"/>
    </source>
</evidence>
<sequence>MRNEKFSTLRALLGTTLLAASCHAMAAGGGAAEQAANYPDRPIRIIAPSSAGGGIDTLARLIGPKITQSWGQSVVVEDRPGAGGIIGSAAVAQAAPDGYTVLIVAGGYTVNPFFYKKLPYDTMKDFERVSLLACAPNMLVVNASLPLKSVKELVDYAKQHPNGLTYASSGIGTTSYLSAELFKKMAGIKMIHVPYKGAGLSNRAAIAGEVNLVFSAPHEMIPYARSGRVHALAVTSAKRLPLVPDVPTLAESGYPGFDVNTCYGVLVPAKTPKAIVDKLSAKFVEVLHMPDVRKQLEGLSFSLIGSTPEEFTDWAVKDTARWQKELQAIGIKPE</sequence>
<organism evidence="3 4">
    <name type="scientific">Candidimonas nitroreducens</name>
    <dbReference type="NCBI Taxonomy" id="683354"/>
    <lineage>
        <taxon>Bacteria</taxon>
        <taxon>Pseudomonadati</taxon>
        <taxon>Pseudomonadota</taxon>
        <taxon>Betaproteobacteria</taxon>
        <taxon>Burkholderiales</taxon>
        <taxon>Alcaligenaceae</taxon>
        <taxon>Candidimonas</taxon>
    </lineage>
</organism>
<dbReference type="Gene3D" id="3.40.190.10">
    <property type="entry name" value="Periplasmic binding protein-like II"/>
    <property type="match status" value="1"/>
</dbReference>